<evidence type="ECO:0000313" key="1">
    <source>
        <dbReference type="EMBL" id="KAJ0037545.1"/>
    </source>
</evidence>
<dbReference type="Proteomes" id="UP001163603">
    <property type="component" value="Chromosome 6"/>
</dbReference>
<sequence>MPPNFKCSSTIMSAMTSTLSLNYSHLEGDIVQPEFQDLSMIVCFRRPPFTLRTHLLHSTGALQCAERSQRQNLQGLEWWEDSLHQ</sequence>
<proteinExistence type="predicted"/>
<comment type="caution">
    <text evidence="1">The sequence shown here is derived from an EMBL/GenBank/DDBJ whole genome shotgun (WGS) entry which is preliminary data.</text>
</comment>
<accession>A0ACC0YH05</accession>
<protein>
    <submittedName>
        <fullName evidence="1">Uncharacterized protein</fullName>
    </submittedName>
</protein>
<reference evidence="2" key="1">
    <citation type="journal article" date="2023" name="G3 (Bethesda)">
        <title>Genome assembly and association tests identify interacting loci associated with vigor, precocity, and sex in interspecific pistachio rootstocks.</title>
        <authorList>
            <person name="Palmer W."/>
            <person name="Jacygrad E."/>
            <person name="Sagayaradj S."/>
            <person name="Cavanaugh K."/>
            <person name="Han R."/>
            <person name="Bertier L."/>
            <person name="Beede B."/>
            <person name="Kafkas S."/>
            <person name="Golino D."/>
            <person name="Preece J."/>
            <person name="Michelmore R."/>
        </authorList>
    </citation>
    <scope>NUCLEOTIDE SEQUENCE [LARGE SCALE GENOMIC DNA]</scope>
</reference>
<evidence type="ECO:0000313" key="2">
    <source>
        <dbReference type="Proteomes" id="UP001163603"/>
    </source>
</evidence>
<organism evidence="1 2">
    <name type="scientific">Pistacia integerrima</name>
    <dbReference type="NCBI Taxonomy" id="434235"/>
    <lineage>
        <taxon>Eukaryota</taxon>
        <taxon>Viridiplantae</taxon>
        <taxon>Streptophyta</taxon>
        <taxon>Embryophyta</taxon>
        <taxon>Tracheophyta</taxon>
        <taxon>Spermatophyta</taxon>
        <taxon>Magnoliopsida</taxon>
        <taxon>eudicotyledons</taxon>
        <taxon>Gunneridae</taxon>
        <taxon>Pentapetalae</taxon>
        <taxon>rosids</taxon>
        <taxon>malvids</taxon>
        <taxon>Sapindales</taxon>
        <taxon>Anacardiaceae</taxon>
        <taxon>Pistacia</taxon>
    </lineage>
</organism>
<keyword evidence="2" id="KW-1185">Reference proteome</keyword>
<name>A0ACC0YH05_9ROSI</name>
<gene>
    <name evidence="1" type="ORF">Pint_22201</name>
</gene>
<dbReference type="EMBL" id="CM047741">
    <property type="protein sequence ID" value="KAJ0037545.1"/>
    <property type="molecule type" value="Genomic_DNA"/>
</dbReference>